<name>A0A1F4S308_UNCSA</name>
<evidence type="ECO:0000313" key="3">
    <source>
        <dbReference type="Proteomes" id="UP000177905"/>
    </source>
</evidence>
<dbReference type="AlphaFoldDB" id="A0A1F4S308"/>
<sequence>MTIDKEKKNKFCVPKSRFLFFLGVGIVGFIFFVSFIWAEQVSPSANYPKTLWKEGGVIVNDSPGNTIQRNVKIIKSGISDYILVFEDLRDGNADLYMQKISEDGSRLWGITAFPLIKFKNDQIFPQIISDNAGGVFIVWQDDRNGDFDIYLQRVSANGTLLYAKTGVPVCAARGGQIFPKIISDGEDGVIITWFDYRSGEEDIYAQKVDSKGRSLWMLNGVLVCNEKATQWYPEIAGDGKGGAFLAWADRRSGDFDVYAQHVDMEGKNTWPASGIAVCKIGGNQENPKIVKDKNGGVFITWLDKRSGDAGVFIQNLDINAKSLFEKNGLKVADTFSNPTPPEIVSDKDGGCTLVWSDPHAGDSDVYMQRVSSHGVLLWGGDARPVVSKRGIQSNPKIYGTSPFYVVWEEGVGRQRRLYLQKVTDDALLIFDKEGVLISDFQHDAIESDLALGSREDAIVCFQDDKDGNFDIYAQRISKGGGRVWGDLGKVINNVMGSVVQKNFQATLDDDGSFYFAFEDKRFGNLNVYAQKLSSQGFLLWGDKAVAASRQDFEQTNPEVAADGKGGVYVVWEDERKLSGTKIYLQHFDQEGEALFPGGIELTPKRISSRQTKPKIVSFEGGGAVVVFINEDTTSGKFDIGTQRIDSKGTLLWGGGGKLVSFSIGRQDSPLIMPVSLFTVWIDYSKGEKNSDIRAQKLDLSGNIVFQDDGIPVCEAPDLQKDLTMAADNLGVIVGWTDKGSGNFDVYAQKIDIKGKNLWIKDGVPVCQVGRTQQRPKVISLRGGESFFVWEDFRFGNWDIFGQEIERDGRIKEDKDNKDGIDICSAPGTQYSPSIINLDDDKIIAWEDYRSGANYNIYLQALNKSNVTIFPKNGVKIKETAGGARAPKLLPTGKREFLLVWEDLSDGGRSIAAQKFRF</sequence>
<dbReference type="PANTHER" id="PTHR36842">
    <property type="entry name" value="PROTEIN TOLB HOMOLOG"/>
    <property type="match status" value="1"/>
</dbReference>
<evidence type="ECO:0000313" key="2">
    <source>
        <dbReference type="EMBL" id="OGC14759.1"/>
    </source>
</evidence>
<evidence type="ECO:0000256" key="1">
    <source>
        <dbReference type="SAM" id="Phobius"/>
    </source>
</evidence>
<accession>A0A1F4S308</accession>
<dbReference type="PANTHER" id="PTHR36842:SF1">
    <property type="entry name" value="PROTEIN TOLB"/>
    <property type="match status" value="1"/>
</dbReference>
<keyword evidence="1" id="KW-1133">Transmembrane helix</keyword>
<dbReference type="EMBL" id="MEUA01000031">
    <property type="protein sequence ID" value="OGC14759.1"/>
    <property type="molecule type" value="Genomic_DNA"/>
</dbReference>
<gene>
    <name evidence="2" type="ORF">A2290_08700</name>
</gene>
<protein>
    <submittedName>
        <fullName evidence="2">Uncharacterized protein</fullName>
    </submittedName>
</protein>
<proteinExistence type="predicted"/>
<comment type="caution">
    <text evidence="2">The sequence shown here is derived from an EMBL/GenBank/DDBJ whole genome shotgun (WGS) entry which is preliminary data.</text>
</comment>
<feature type="transmembrane region" description="Helical" evidence="1">
    <location>
        <begin position="18"/>
        <end position="38"/>
    </location>
</feature>
<organism evidence="2 3">
    <name type="scientific">candidate division WOR-1 bacterium RIFOXYB2_FULL_36_35</name>
    <dbReference type="NCBI Taxonomy" id="1802578"/>
    <lineage>
        <taxon>Bacteria</taxon>
        <taxon>Bacillati</taxon>
        <taxon>Saganbacteria</taxon>
    </lineage>
</organism>
<keyword evidence="1" id="KW-0472">Membrane</keyword>
<keyword evidence="1" id="KW-0812">Transmembrane</keyword>
<reference evidence="2 3" key="1">
    <citation type="journal article" date="2016" name="Nat. Commun.">
        <title>Thousands of microbial genomes shed light on interconnected biogeochemical processes in an aquifer system.</title>
        <authorList>
            <person name="Anantharaman K."/>
            <person name="Brown C.T."/>
            <person name="Hug L.A."/>
            <person name="Sharon I."/>
            <person name="Castelle C.J."/>
            <person name="Probst A.J."/>
            <person name="Thomas B.C."/>
            <person name="Singh A."/>
            <person name="Wilkins M.J."/>
            <person name="Karaoz U."/>
            <person name="Brodie E.L."/>
            <person name="Williams K.H."/>
            <person name="Hubbard S.S."/>
            <person name="Banfield J.F."/>
        </authorList>
    </citation>
    <scope>NUCLEOTIDE SEQUENCE [LARGE SCALE GENOMIC DNA]</scope>
</reference>
<dbReference type="Proteomes" id="UP000177905">
    <property type="component" value="Unassembled WGS sequence"/>
</dbReference>